<organism evidence="13 25">
    <name type="scientific">Escherichia coli</name>
    <dbReference type="NCBI Taxonomy" id="562"/>
    <lineage>
        <taxon>Bacteria</taxon>
        <taxon>Pseudomonadati</taxon>
        <taxon>Pseudomonadota</taxon>
        <taxon>Gammaproteobacteria</taxon>
        <taxon>Enterobacterales</taxon>
        <taxon>Enterobacteriaceae</taxon>
        <taxon>Escherichia</taxon>
    </lineage>
</organism>
<dbReference type="Proteomes" id="UP000471490">
    <property type="component" value="Unassembled WGS sequence"/>
</dbReference>
<evidence type="ECO:0000313" key="34">
    <source>
        <dbReference type="Proteomes" id="UP000519859"/>
    </source>
</evidence>
<evidence type="ECO:0000313" key="16">
    <source>
        <dbReference type="EMBL" id="NDR95358.1"/>
    </source>
</evidence>
<evidence type="ECO:0000313" key="10">
    <source>
        <dbReference type="EMBL" id="KAE9729412.1"/>
    </source>
</evidence>
<dbReference type="Pfam" id="PF00455">
    <property type="entry name" value="DeoRC"/>
    <property type="match status" value="1"/>
</dbReference>
<dbReference type="InterPro" id="IPR037171">
    <property type="entry name" value="NagB/RpiA_transferase-like"/>
</dbReference>
<dbReference type="EMBL" id="CP055981">
    <property type="protein sequence ID" value="QMS36760.1"/>
    <property type="molecule type" value="Genomic_DNA"/>
</dbReference>
<dbReference type="InterPro" id="IPR050313">
    <property type="entry name" value="Carb_Metab_HTH_regulators"/>
</dbReference>
<dbReference type="EMBL" id="ROAL01000014">
    <property type="protein sequence ID" value="MIB61836.1"/>
    <property type="molecule type" value="Genomic_DNA"/>
</dbReference>
<keyword evidence="3" id="KW-0804">Transcription</keyword>
<evidence type="ECO:0000313" key="21">
    <source>
        <dbReference type="EMBL" id="TXQ36372.1"/>
    </source>
</evidence>
<dbReference type="EMBL" id="AAVQAW010000025">
    <property type="protein sequence ID" value="EGD0650633.1"/>
    <property type="molecule type" value="Genomic_DNA"/>
</dbReference>
<dbReference type="InterPro" id="IPR014036">
    <property type="entry name" value="DeoR-like_C"/>
</dbReference>
<reference evidence="22 30" key="6">
    <citation type="submission" date="2018-09" db="EMBL/GenBank/DDBJ databases">
        <title>Persistent metagenomic signatures of early life antibiotic treatment in the infant gut microbiota and resistome.</title>
        <authorList>
            <person name="Gasparrini A.J."/>
        </authorList>
    </citation>
    <scope>NUCLEOTIDE SEQUENCE [LARGE SCALE GENOMIC DNA]</scope>
    <source>
        <strain evidence="22 30">T0181B.E-10</strain>
    </source>
</reference>
<reference evidence="16 32" key="11">
    <citation type="journal article" date="2020" name="Int. J. Nanomedicine">
        <title>Consequences Of Long-Term Bacteria's Exposure To Silver Nanoformulations With Different PhysicoChemical Properties.</title>
        <authorList>
            <person name="Kedziora A."/>
            <person name="Wernecki M."/>
            <person name="Korzekwa K."/>
            <person name="Speruda M."/>
            <person name="Gerasymchuk Y."/>
            <person name="Lukowiak A."/>
            <person name="Bugla-Ploskonska G."/>
        </authorList>
    </citation>
    <scope>NUCLEOTIDE SEQUENCE [LARGE SCALE GENOMIC DNA]</scope>
    <source>
        <strain evidence="16 32">ATCC 11230</strain>
    </source>
</reference>
<keyword evidence="2 12" id="KW-0238">DNA-binding</keyword>
<evidence type="ECO:0000256" key="3">
    <source>
        <dbReference type="ARBA" id="ARBA00023163"/>
    </source>
</evidence>
<evidence type="ECO:0000313" key="11">
    <source>
        <dbReference type="EMBL" id="MBB2468755.1"/>
    </source>
</evidence>
<reference evidence="8" key="5">
    <citation type="submission" date="2018-08" db="EMBL/GenBank/DDBJ databases">
        <authorList>
            <consortium name="GenomeTrakr network: Whole genome sequencing for foodborne pathogen traceback"/>
        </authorList>
    </citation>
    <scope>NUCLEOTIDE SEQUENCE</scope>
    <source>
        <strain evidence="8">NC_STEC178</strain>
    </source>
</reference>
<evidence type="ECO:0000313" key="23">
    <source>
        <dbReference type="Proteomes" id="UP000253687"/>
    </source>
</evidence>
<dbReference type="PANTHER" id="PTHR30363:SF44">
    <property type="entry name" value="AGA OPERON TRANSCRIPTIONAL REPRESSOR-RELATED"/>
    <property type="match status" value="1"/>
</dbReference>
<dbReference type="EMBL" id="AATCLQ010000005">
    <property type="protein sequence ID" value="EFJ6480905.1"/>
    <property type="molecule type" value="Genomic_DNA"/>
</dbReference>
<reference evidence="21 27" key="8">
    <citation type="submission" date="2019-08" db="EMBL/GenBank/DDBJ databases">
        <title>Whole genome analysis of cultivated E. coli strains isolated from CD patients and healthy donors.</title>
        <authorList>
            <person name="Siniagina M.N."/>
            <person name="Markelova M.I."/>
            <person name="Laikov A.V."/>
            <person name="Boulygina E.A."/>
            <person name="Khusnutdinova D.R."/>
            <person name="Kharchenko A."/>
            <person name="Grigoryeva T.V."/>
        </authorList>
    </citation>
    <scope>NUCLEOTIDE SEQUENCE [LARGE SCALE GENOMIC DNA]</scope>
    <source>
        <strain evidence="21 27">1_45_11</strain>
    </source>
</reference>
<evidence type="ECO:0000313" key="5">
    <source>
        <dbReference type="EMBL" id="EFB2193771.1"/>
    </source>
</evidence>
<evidence type="ECO:0000313" key="36">
    <source>
        <dbReference type="Proteomes" id="UP000555763"/>
    </source>
</evidence>
<dbReference type="Proteomes" id="UP000630371">
    <property type="component" value="Unassembled WGS sequence"/>
</dbReference>
<sequence>MYLVDERRKLILEDLMSAGTVYVSDLARKYEVTYETIRKDLTHLEQKGLLIKSHGGATLKQRAIEHPFQVREKENNSYKKAIARKALDFIPPNSSMIIGTGSTTFELANLLCMKSGFKIFTDSLPVASVLIESDNQVFLFGGELRRKSSSVFGGWAVSMINDIHVDLCFIGTDGFSNMTGPSTPSSSDAFLDRTIISHSDKKYILGDYTKFERSSLFKICDWSEITALITNDHADKEGIAEVAKYTSVITC</sequence>
<dbReference type="EMBL" id="VRXD01000008">
    <property type="protein sequence ID" value="TXQ36372.1"/>
    <property type="molecule type" value="Genomic_DNA"/>
</dbReference>
<evidence type="ECO:0000313" key="35">
    <source>
        <dbReference type="Proteomes" id="UP000531761"/>
    </source>
</evidence>
<dbReference type="Proteomes" id="UP000531761">
    <property type="component" value="Unassembled WGS sequence"/>
</dbReference>
<evidence type="ECO:0000313" key="18">
    <source>
        <dbReference type="EMBL" id="RDA41739.1"/>
    </source>
</evidence>
<dbReference type="Gene3D" id="3.40.50.1360">
    <property type="match status" value="1"/>
</dbReference>
<evidence type="ECO:0000313" key="9">
    <source>
        <dbReference type="EMBL" id="HAN4354040.1"/>
    </source>
</evidence>
<dbReference type="Proteomes" id="UP000288459">
    <property type="component" value="Unassembled WGS sequence"/>
</dbReference>
<dbReference type="EMBL" id="JABWMK020000054">
    <property type="protein sequence ID" value="MBB2468755.1"/>
    <property type="molecule type" value="Genomic_DNA"/>
</dbReference>
<evidence type="ECO:0000313" key="17">
    <source>
        <dbReference type="EMBL" id="QMS36760.1"/>
    </source>
</evidence>
<dbReference type="Proteomes" id="UP000254088">
    <property type="component" value="Unassembled WGS sequence"/>
</dbReference>
<reference evidence="17 33" key="14">
    <citation type="submission" date="2020-06" db="EMBL/GenBank/DDBJ databases">
        <title>REHAB project genomes.</title>
        <authorList>
            <person name="Shaw L.P."/>
        </authorList>
    </citation>
    <scope>NUCLEOTIDE SEQUENCE [LARGE SCALE GENOMIC DNA]</scope>
    <source>
        <strain evidence="17 33">RHB01-C20</strain>
    </source>
</reference>
<dbReference type="PRINTS" id="PR00037">
    <property type="entry name" value="HTHLACR"/>
</dbReference>
<reference evidence="18 23" key="4">
    <citation type="submission" date="2018-07" db="EMBL/GenBank/DDBJ databases">
        <title>Whole Genome Sequence Analysis of Avian Pathogenic E. coli - An Australian Perspective.</title>
        <authorList>
            <person name="Cummins M.L."/>
            <person name="Reid C.J."/>
            <person name="Roy Chowdhury P."/>
            <person name="Bushell R."/>
            <person name="Esbert N."/>
            <person name="Tivendale K.A."/>
            <person name="Noormohammadi A.H."/>
            <person name="Islam S."/>
            <person name="Marenda M.S."/>
            <person name="Browning G.F."/>
            <person name="Markham P.F."/>
            <person name="Djordjevic S.P."/>
        </authorList>
    </citation>
    <scope>NUCLEOTIDE SEQUENCE [LARGE SCALE GENOMIC DNA]</scope>
    <source>
        <strain evidence="18 23">AVC211</strain>
    </source>
</reference>
<dbReference type="GO" id="GO:0003677">
    <property type="term" value="F:DNA binding"/>
    <property type="evidence" value="ECO:0007669"/>
    <property type="project" value="UniProtKB-KW"/>
</dbReference>
<reference evidence="7 36" key="12">
    <citation type="submission" date="2020-02" db="EMBL/GenBank/DDBJ databases">
        <authorList>
            <consortium name="PulseNet: The National Subtyping Network for Foodborne Disease Surveillance"/>
            <person name="Tarr C.L."/>
            <person name="Trees E."/>
            <person name="Katz L.S."/>
            <person name="Carleton-Romer H.A."/>
            <person name="Stroika S."/>
            <person name="Kucerova Z."/>
            <person name="Roache K.F."/>
            <person name="Sabol A.L."/>
            <person name="Besser J."/>
            <person name="Gerner-Smidt P."/>
        </authorList>
    </citation>
    <scope>NUCLEOTIDE SEQUENCE [LARGE SCALE GENOMIC DNA]</scope>
    <source>
        <strain evidence="7 36">PNUSAE002719</strain>
    </source>
</reference>
<gene>
    <name evidence="20" type="primary">glpR_3</name>
    <name evidence="6" type="ORF">A2J79_001242</name>
    <name evidence="7" type="ORF">A5U30_003174</name>
    <name evidence="8" type="ORF">B6R31_004371</name>
    <name evidence="19" type="ORF">CIG67_04010</name>
    <name evidence="22" type="ORF">D4N09_00795</name>
    <name evidence="13" type="ORF">D9E49_15775</name>
    <name evidence="18" type="ORF">DTL43_04785</name>
    <name evidence="5" type="ORF">FIJ20_16355</name>
    <name evidence="16" type="ORF">FPI65_29960</name>
    <name evidence="21" type="ORF">FV293_07255</name>
    <name evidence="10" type="ORF">GP711_19030</name>
    <name evidence="15" type="ORF">GQM13_03370</name>
    <name evidence="14" type="ORF">GQM21_21800</name>
    <name evidence="11" type="ORF">HEP30_022085</name>
    <name evidence="17" type="ORF">HVV39_01435</name>
    <name evidence="9" type="ORF">IFC14_002486</name>
    <name evidence="20" type="ORF">NCTC10429_03016</name>
    <name evidence="12" type="ORF">NQD80_20595</name>
</gene>
<evidence type="ECO:0000313" key="8">
    <source>
        <dbReference type="EMBL" id="EGD0650633.1"/>
    </source>
</evidence>
<dbReference type="Pfam" id="PF08220">
    <property type="entry name" value="HTH_DeoR"/>
    <property type="match status" value="1"/>
</dbReference>
<dbReference type="Gene3D" id="1.10.10.10">
    <property type="entry name" value="Winged helix-like DNA-binding domain superfamily/Winged helix DNA-binding domain"/>
    <property type="match status" value="1"/>
</dbReference>
<evidence type="ECO:0000313" key="19">
    <source>
        <dbReference type="EMBL" id="RVE15853.1"/>
    </source>
</evidence>
<dbReference type="EMBL" id="AASDFP010000034">
    <property type="protein sequence ID" value="EFB2193771.1"/>
    <property type="molecule type" value="Genomic_DNA"/>
</dbReference>
<evidence type="ECO:0000313" key="22">
    <source>
        <dbReference type="EMBL" id="TXU38049.1"/>
    </source>
</evidence>
<protein>
    <submittedName>
        <fullName evidence="10">DeoR family transcriptional regulator</fullName>
    </submittedName>
    <submittedName>
        <fullName evidence="12">DeoR/GlpR family DNA-binding transcription regulator</fullName>
    </submittedName>
    <submittedName>
        <fullName evidence="13">DeoR/GlpR transcriptional regulator</fullName>
    </submittedName>
</protein>
<dbReference type="OMA" id="EDATHGW"/>
<dbReference type="PANTHER" id="PTHR30363">
    <property type="entry name" value="HTH-TYPE TRANSCRIPTIONAL REGULATOR SRLR-RELATED"/>
    <property type="match status" value="1"/>
</dbReference>
<dbReference type="AlphaFoldDB" id="A0A0H0E6R2"/>
<dbReference type="Proteomes" id="UP000321295">
    <property type="component" value="Unassembled WGS sequence"/>
</dbReference>
<evidence type="ECO:0000313" key="13">
    <source>
        <dbReference type="EMBL" id="MIB61836.1"/>
    </source>
</evidence>
<reference evidence="19 26" key="1">
    <citation type="submission" date="2017-08" db="EMBL/GenBank/DDBJ databases">
        <title>Sequencing of Escherichia coli CCPM 6219.</title>
        <authorList>
            <person name="Liu S.-L."/>
            <person name="Zhou Y.-J."/>
            <person name="Zhao M.-F."/>
        </authorList>
    </citation>
    <scope>NUCLEOTIDE SEQUENCE [LARGE SCALE GENOMIC DNA]</scope>
    <source>
        <strain evidence="19 26">CCPM 6219</strain>
    </source>
</reference>
<dbReference type="Proteomes" id="UP000519859">
    <property type="component" value="Unassembled WGS sequence"/>
</dbReference>
<name>A0A0H0E6R2_ECOLX</name>
<dbReference type="Proteomes" id="UP000437875">
    <property type="component" value="Unassembled WGS sequence"/>
</dbReference>
<evidence type="ECO:0000313" key="25">
    <source>
        <dbReference type="Proteomes" id="UP000271175"/>
    </source>
</evidence>
<dbReference type="EMBL" id="UGEX01000001">
    <property type="protein sequence ID" value="STL91454.1"/>
    <property type="molecule type" value="Genomic_DNA"/>
</dbReference>
<evidence type="ECO:0000313" key="30">
    <source>
        <dbReference type="Proteomes" id="UP000460654"/>
    </source>
</evidence>
<dbReference type="SMART" id="SM00420">
    <property type="entry name" value="HTH_DEOR"/>
    <property type="match status" value="1"/>
</dbReference>
<evidence type="ECO:0000313" key="29">
    <source>
        <dbReference type="Proteomes" id="UP000437875"/>
    </source>
</evidence>
<evidence type="ECO:0000313" key="14">
    <source>
        <dbReference type="EMBL" id="MWK99768.1"/>
    </source>
</evidence>
<evidence type="ECO:0000313" key="12">
    <source>
        <dbReference type="EMBL" id="MDR6048177.1"/>
    </source>
</evidence>
<dbReference type="Proteomes" id="UP000460654">
    <property type="component" value="Unassembled WGS sequence"/>
</dbReference>
<evidence type="ECO:0000313" key="28">
    <source>
        <dbReference type="Proteomes" id="UP000430081"/>
    </source>
</evidence>
<dbReference type="EMBL" id="QOGZ01000004">
    <property type="protein sequence ID" value="RDA41739.1"/>
    <property type="molecule type" value="Genomic_DNA"/>
</dbReference>
<dbReference type="Proteomes" id="UP001247581">
    <property type="component" value="Unassembled WGS sequence"/>
</dbReference>
<dbReference type="Proteomes" id="UP000711811">
    <property type="component" value="Unassembled WGS sequence"/>
</dbReference>
<keyword evidence="1" id="KW-0805">Transcription regulation</keyword>
<feature type="domain" description="HTH deoR-type" evidence="4">
    <location>
        <begin position="4"/>
        <end position="59"/>
    </location>
</feature>
<reference evidence="6" key="13">
    <citation type="submission" date="2020-02" db="EMBL/GenBank/DDBJ databases">
        <authorList>
            <person name="Ashton P.M."/>
            <person name="Dallman T."/>
            <person name="Nair S."/>
            <person name="De Pinna E."/>
            <person name="Peters T."/>
            <person name="Grant K."/>
        </authorList>
    </citation>
    <scope>NUCLEOTIDE SEQUENCE</scope>
    <source>
        <strain evidence="6">93335</strain>
    </source>
</reference>
<evidence type="ECO:0000313" key="32">
    <source>
        <dbReference type="Proteomes" id="UP000471490"/>
    </source>
</evidence>
<reference evidence="12 37" key="17">
    <citation type="submission" date="2022-07" db="EMBL/GenBank/DDBJ databases">
        <title>The wastewater resistome of Residential Aged Care Facilities indicates a role of antimicrobial stewardship in reducing resistance.</title>
        <authorList>
            <person name="Sapula S."/>
            <person name="Hart B.J."/>
            <person name="Henrietta V."/>
            <person name="Amsalu A."/>
            <person name="Jon W."/>
            <person name="Siderius N."/>
            <person name="Nguyen L."/>
            <person name="Turnidge J."/>
            <person name="Gerber C."/>
        </authorList>
    </citation>
    <scope>NUCLEOTIDE SEQUENCE [LARGE SCALE GENOMIC DNA]</scope>
    <source>
        <strain evidence="12 37">ECA685</strain>
    </source>
</reference>
<dbReference type="Proteomes" id="UP000462271">
    <property type="component" value="Unassembled WGS sequence"/>
</dbReference>
<dbReference type="InterPro" id="IPR036390">
    <property type="entry name" value="WH_DNA-bd_sf"/>
</dbReference>
<dbReference type="EMBL" id="JANIDP010000075">
    <property type="protein sequence ID" value="MDR6048177.1"/>
    <property type="molecule type" value="Genomic_DNA"/>
</dbReference>
<dbReference type="EMBL" id="QYOH01000001">
    <property type="protein sequence ID" value="TXU38049.1"/>
    <property type="molecule type" value="Genomic_DNA"/>
</dbReference>
<dbReference type="Proteomes" id="UP000271175">
    <property type="component" value="Unassembled WGS sequence"/>
</dbReference>
<evidence type="ECO:0000313" key="24">
    <source>
        <dbReference type="Proteomes" id="UP000254088"/>
    </source>
</evidence>
<dbReference type="SUPFAM" id="SSF46785">
    <property type="entry name" value="Winged helix' DNA-binding domain"/>
    <property type="match status" value="1"/>
</dbReference>
<dbReference type="EMBL" id="WTMQ01000001">
    <property type="protein sequence ID" value="MWL02490.1"/>
    <property type="molecule type" value="Genomic_DNA"/>
</dbReference>
<dbReference type="Proteomes" id="UP000253687">
    <property type="component" value="Unassembled WGS sequence"/>
</dbReference>
<reference evidence="9" key="2">
    <citation type="journal article" date="2018" name="Genome Biol.">
        <title>SKESA: strategic k-mer extension for scrupulous assemblies.</title>
        <authorList>
            <person name="Souvorov A."/>
            <person name="Agarwala R."/>
            <person name="Lipman D.J."/>
        </authorList>
    </citation>
    <scope>NUCLEOTIDE SEQUENCE</scope>
    <source>
        <strain evidence="9">489-16</strain>
    </source>
</reference>
<dbReference type="PROSITE" id="PS00894">
    <property type="entry name" value="HTH_DEOR_1"/>
    <property type="match status" value="1"/>
</dbReference>
<evidence type="ECO:0000313" key="31">
    <source>
        <dbReference type="Proteomes" id="UP000462271"/>
    </source>
</evidence>
<dbReference type="GO" id="GO:0003700">
    <property type="term" value="F:DNA-binding transcription factor activity"/>
    <property type="evidence" value="ECO:0007669"/>
    <property type="project" value="InterPro"/>
</dbReference>
<dbReference type="Proteomes" id="UP000430081">
    <property type="component" value="Unassembled WGS sequence"/>
</dbReference>
<reference evidence="11 35" key="15">
    <citation type="submission" date="2020-08" db="EMBL/GenBank/DDBJ databases">
        <title>Draft genome sequences of isolates of diverse host origin from the E. coli Reference Center.</title>
        <authorList>
            <person name="Lacher D.W."/>
            <person name="Mammel M.K."/>
            <person name="Gangiredla J."/>
            <person name="Gebru S.T."/>
            <person name="Barnaba T.J."/>
            <person name="Majowicz S.A."/>
            <person name="Dudley E.G."/>
        </authorList>
    </citation>
    <scope>NUCLEOTIDE SEQUENCE [LARGE SCALE GENOMIC DNA]</scope>
    <source>
        <strain evidence="11 35">10.0349</strain>
    </source>
</reference>
<evidence type="ECO:0000313" key="33">
    <source>
        <dbReference type="Proteomes" id="UP000514533"/>
    </source>
</evidence>
<dbReference type="Proteomes" id="UP000859822">
    <property type="component" value="Unassembled WGS sequence"/>
</dbReference>
<dbReference type="EMBL" id="WTML01000130">
    <property type="protein sequence ID" value="MWK99768.1"/>
    <property type="molecule type" value="Genomic_DNA"/>
</dbReference>
<dbReference type="EMBL" id="AATLZG010000021">
    <property type="protein sequence ID" value="EFM8155523.1"/>
    <property type="molecule type" value="Genomic_DNA"/>
</dbReference>
<dbReference type="RefSeq" id="WP_000281586.1">
    <property type="nucleotide sequence ID" value="NZ_AP021963.1"/>
</dbReference>
<evidence type="ECO:0000313" key="15">
    <source>
        <dbReference type="EMBL" id="MWL02490.1"/>
    </source>
</evidence>
<dbReference type="SMART" id="SM01134">
    <property type="entry name" value="DeoRC"/>
    <property type="match status" value="1"/>
</dbReference>
<dbReference type="InterPro" id="IPR018356">
    <property type="entry name" value="Tscrpt_reg_HTH_DeoR_CS"/>
</dbReference>
<evidence type="ECO:0000313" key="6">
    <source>
        <dbReference type="EMBL" id="EFJ6480905.1"/>
    </source>
</evidence>
<dbReference type="EMBL" id="DABUHV010000011">
    <property type="protein sequence ID" value="HAN4354040.1"/>
    <property type="molecule type" value="Genomic_DNA"/>
</dbReference>
<evidence type="ECO:0000313" key="26">
    <source>
        <dbReference type="Proteomes" id="UP000288459"/>
    </source>
</evidence>
<dbReference type="SUPFAM" id="SSF100950">
    <property type="entry name" value="NagB/RpiA/CoA transferase-like"/>
    <property type="match status" value="1"/>
</dbReference>
<evidence type="ECO:0000259" key="4">
    <source>
        <dbReference type="PROSITE" id="PS51000"/>
    </source>
</evidence>
<proteinExistence type="predicted"/>
<reference evidence="20 24" key="3">
    <citation type="submission" date="2018-06" db="EMBL/GenBank/DDBJ databases">
        <authorList>
            <consortium name="Pathogen Informatics"/>
            <person name="Doyle S."/>
        </authorList>
    </citation>
    <scope>NUCLEOTIDE SEQUENCE [LARGE SCALE GENOMIC DNA]</scope>
    <source>
        <strain evidence="20 24">NCTC10429</strain>
    </source>
</reference>
<dbReference type="PROSITE" id="PS51000">
    <property type="entry name" value="HTH_DEOR_2"/>
    <property type="match status" value="1"/>
</dbReference>
<dbReference type="Proteomes" id="UP000514533">
    <property type="component" value="Chromosome"/>
</dbReference>
<reference evidence="13 25" key="7">
    <citation type="submission" date="2018-10" db="EMBL/GenBank/DDBJ databases">
        <authorList>
            <consortium name="NARMS: The National Antimicrobial Resistance Monitoring System"/>
        </authorList>
    </citation>
    <scope>NUCLEOTIDE SEQUENCE [LARGE SCALE GENOMIC DNA]</scope>
    <source>
        <strain evidence="13 25">CVM N17EC0276</strain>
        <strain evidence="5 34">FSIS11921886</strain>
    </source>
</reference>
<dbReference type="InterPro" id="IPR001034">
    <property type="entry name" value="DeoR_HTH"/>
</dbReference>
<reference evidence="9" key="16">
    <citation type="submission" date="2020-09" db="EMBL/GenBank/DDBJ databases">
        <authorList>
            <consortium name="NCBI Pathogen Detection Project"/>
        </authorList>
    </citation>
    <scope>NUCLEOTIDE SEQUENCE</scope>
    <source>
        <strain evidence="9">489-16</strain>
    </source>
</reference>
<dbReference type="EMBL" id="VLTB01000509">
    <property type="protein sequence ID" value="NDR95358.1"/>
    <property type="molecule type" value="Genomic_DNA"/>
</dbReference>
<evidence type="ECO:0000313" key="27">
    <source>
        <dbReference type="Proteomes" id="UP000321295"/>
    </source>
</evidence>
<evidence type="ECO:0000313" key="37">
    <source>
        <dbReference type="Proteomes" id="UP001247581"/>
    </source>
</evidence>
<accession>A0A0H0E6R2</accession>
<dbReference type="EMBL" id="WSGM01000012">
    <property type="protein sequence ID" value="KAE9729412.1"/>
    <property type="molecule type" value="Genomic_DNA"/>
</dbReference>
<dbReference type="EMBL" id="NPIM01000082">
    <property type="protein sequence ID" value="RVE15853.1"/>
    <property type="molecule type" value="Genomic_DNA"/>
</dbReference>
<reference evidence="10 29" key="9">
    <citation type="submission" date="2019-10" db="EMBL/GenBank/DDBJ databases">
        <title>Antimicrobial-resistant enteric bacteria are widely distributed amongst people, animals and the environment in northern Tanzania.</title>
        <authorList>
            <person name="Subbiah M."/>
            <person name="Call D.R."/>
        </authorList>
    </citation>
    <scope>NUCLEOTIDE SEQUENCE [LARGE SCALE GENOMIC DNA]</scope>
    <source>
        <strain evidence="10 29">TzEc067</strain>
    </source>
</reference>
<evidence type="ECO:0000313" key="7">
    <source>
        <dbReference type="EMBL" id="EFM8155523.1"/>
    </source>
</evidence>
<dbReference type="InterPro" id="IPR036388">
    <property type="entry name" value="WH-like_DNA-bd_sf"/>
</dbReference>
<dbReference type="Proteomes" id="UP000555763">
    <property type="component" value="Unassembled WGS sequence"/>
</dbReference>
<evidence type="ECO:0000256" key="1">
    <source>
        <dbReference type="ARBA" id="ARBA00023015"/>
    </source>
</evidence>
<evidence type="ECO:0000313" key="20">
    <source>
        <dbReference type="EMBL" id="STL91454.1"/>
    </source>
</evidence>
<reference evidence="28 31" key="10">
    <citation type="submission" date="2019-12" db="EMBL/GenBank/DDBJ databases">
        <title>Enteriobacteria Tanzani isolates_10432.</title>
        <authorList>
            <person name="Subbiah M."/>
            <person name="Call D."/>
        </authorList>
    </citation>
    <scope>NUCLEOTIDE SEQUENCE [LARGE SCALE GENOMIC DNA]</scope>
    <source>
        <strain evidence="15 28">10432wG7</strain>
        <strain evidence="14 31">10432wG8</strain>
    </source>
</reference>
<evidence type="ECO:0000256" key="2">
    <source>
        <dbReference type="ARBA" id="ARBA00023125"/>
    </source>
</evidence>